<feature type="domain" description="Vta1/callose synthase N-terminal" evidence="10">
    <location>
        <begin position="14"/>
        <end position="157"/>
    </location>
</feature>
<evidence type="ECO:0000256" key="2">
    <source>
        <dbReference type="ARBA" id="ARBA00004496"/>
    </source>
</evidence>
<dbReference type="GO" id="GO:0010008">
    <property type="term" value="C:endosome membrane"/>
    <property type="evidence" value="ECO:0007669"/>
    <property type="project" value="UniProtKB-SubCell"/>
</dbReference>
<reference evidence="12" key="1">
    <citation type="journal article" date="2020" name="Stud. Mycol.">
        <title>101 Dothideomycetes genomes: a test case for predicting lifestyles and emergence of pathogens.</title>
        <authorList>
            <person name="Haridas S."/>
            <person name="Albert R."/>
            <person name="Binder M."/>
            <person name="Bloem J."/>
            <person name="Labutti K."/>
            <person name="Salamov A."/>
            <person name="Andreopoulos B."/>
            <person name="Baker S."/>
            <person name="Barry K."/>
            <person name="Bills G."/>
            <person name="Bluhm B."/>
            <person name="Cannon C."/>
            <person name="Castanera R."/>
            <person name="Culley D."/>
            <person name="Daum C."/>
            <person name="Ezra D."/>
            <person name="Gonzalez J."/>
            <person name="Henrissat B."/>
            <person name="Kuo A."/>
            <person name="Liang C."/>
            <person name="Lipzen A."/>
            <person name="Lutzoni F."/>
            <person name="Magnuson J."/>
            <person name="Mondo S."/>
            <person name="Nolan M."/>
            <person name="Ohm R."/>
            <person name="Pangilinan J."/>
            <person name="Park H.-J."/>
            <person name="Ramirez L."/>
            <person name="Alfaro M."/>
            <person name="Sun H."/>
            <person name="Tritt A."/>
            <person name="Yoshinaga Y."/>
            <person name="Zwiers L.-H."/>
            <person name="Turgeon B."/>
            <person name="Goodwin S."/>
            <person name="Spatafora J."/>
            <person name="Crous P."/>
            <person name="Grigoriev I."/>
        </authorList>
    </citation>
    <scope>NUCLEOTIDE SEQUENCE</scope>
    <source>
        <strain evidence="12">CBS 627.86</strain>
    </source>
</reference>
<comment type="subcellular location">
    <subcellularLocation>
        <location evidence="2">Cytoplasm</location>
    </subcellularLocation>
    <subcellularLocation>
        <location evidence="1">Endosome membrane</location>
        <topology evidence="1">Peripheral membrane protein</topology>
    </subcellularLocation>
</comment>
<dbReference type="GO" id="GO:0005771">
    <property type="term" value="C:multivesicular body"/>
    <property type="evidence" value="ECO:0007669"/>
    <property type="project" value="TreeGrafter"/>
</dbReference>
<dbReference type="PANTHER" id="PTHR46009:SF1">
    <property type="entry name" value="VACUOLAR PROTEIN SORTING-ASSOCIATED PROTEIN VTA1 HOMOLOG"/>
    <property type="match status" value="1"/>
</dbReference>
<dbReference type="InterPro" id="IPR041212">
    <property type="entry name" value="Vta1_C"/>
</dbReference>
<evidence type="ECO:0000256" key="4">
    <source>
        <dbReference type="ARBA" id="ARBA00022448"/>
    </source>
</evidence>
<feature type="compositionally biased region" description="Pro residues" evidence="9">
    <location>
        <begin position="312"/>
        <end position="325"/>
    </location>
</feature>
<dbReference type="InterPro" id="IPR023175">
    <property type="entry name" value="Vta1/CALS_N_sf"/>
</dbReference>
<evidence type="ECO:0000313" key="13">
    <source>
        <dbReference type="Proteomes" id="UP000799770"/>
    </source>
</evidence>
<dbReference type="InterPro" id="IPR039431">
    <property type="entry name" value="Vta1/CALS_N"/>
</dbReference>
<organism evidence="12 13">
    <name type="scientific">Lophiotrema nucula</name>
    <dbReference type="NCBI Taxonomy" id="690887"/>
    <lineage>
        <taxon>Eukaryota</taxon>
        <taxon>Fungi</taxon>
        <taxon>Dikarya</taxon>
        <taxon>Ascomycota</taxon>
        <taxon>Pezizomycotina</taxon>
        <taxon>Dothideomycetes</taxon>
        <taxon>Pleosporomycetidae</taxon>
        <taxon>Pleosporales</taxon>
        <taxon>Lophiotremataceae</taxon>
        <taxon>Lophiotrema</taxon>
    </lineage>
</organism>
<evidence type="ECO:0000256" key="7">
    <source>
        <dbReference type="ARBA" id="ARBA00022927"/>
    </source>
</evidence>
<dbReference type="PANTHER" id="PTHR46009">
    <property type="entry name" value="VACUOLAR PROTEIN SORTING-ASSOCIATED PROTEIN VTA1 HOMOLOG"/>
    <property type="match status" value="1"/>
</dbReference>
<feature type="compositionally biased region" description="Low complexity" evidence="9">
    <location>
        <begin position="326"/>
        <end position="335"/>
    </location>
</feature>
<keyword evidence="5" id="KW-0963">Cytoplasm</keyword>
<dbReference type="OrthoDB" id="391137at2759"/>
<dbReference type="InterPro" id="IPR044538">
    <property type="entry name" value="Vta1-like"/>
</dbReference>
<dbReference type="GO" id="GO:0015031">
    <property type="term" value="P:protein transport"/>
    <property type="evidence" value="ECO:0007669"/>
    <property type="project" value="UniProtKB-KW"/>
</dbReference>
<dbReference type="Pfam" id="PF18097">
    <property type="entry name" value="Vta1_C"/>
    <property type="match status" value="1"/>
</dbReference>
<dbReference type="Gene3D" id="1.25.40.270">
    <property type="entry name" value="Vacuolar protein sorting-associated protein vta1"/>
    <property type="match status" value="1"/>
</dbReference>
<evidence type="ECO:0000256" key="3">
    <source>
        <dbReference type="ARBA" id="ARBA00007895"/>
    </source>
</evidence>
<protein>
    <submittedName>
        <fullName evidence="12">Vta1 like-domain-containing protein</fullName>
    </submittedName>
</protein>
<evidence type="ECO:0000256" key="8">
    <source>
        <dbReference type="ARBA" id="ARBA00023136"/>
    </source>
</evidence>
<evidence type="ECO:0000313" key="12">
    <source>
        <dbReference type="EMBL" id="KAF2118383.1"/>
    </source>
</evidence>
<evidence type="ECO:0000256" key="1">
    <source>
        <dbReference type="ARBA" id="ARBA00004481"/>
    </source>
</evidence>
<feature type="compositionally biased region" description="Polar residues" evidence="9">
    <location>
        <begin position="202"/>
        <end position="216"/>
    </location>
</feature>
<comment type="similarity">
    <text evidence="3">Belongs to the VTA1 family.</text>
</comment>
<dbReference type="GO" id="GO:0032511">
    <property type="term" value="P:late endosome to vacuole transport via multivesicular body sorting pathway"/>
    <property type="evidence" value="ECO:0007669"/>
    <property type="project" value="InterPro"/>
</dbReference>
<gene>
    <name evidence="12" type="ORF">BDV96DRAFT_569799</name>
</gene>
<feature type="compositionally biased region" description="Pro residues" evidence="9">
    <location>
        <begin position="375"/>
        <end position="408"/>
    </location>
</feature>
<evidence type="ECO:0000256" key="6">
    <source>
        <dbReference type="ARBA" id="ARBA00022753"/>
    </source>
</evidence>
<keyword evidence="8" id="KW-0472">Membrane</keyword>
<name>A0A6A5ZHM6_9PLEO</name>
<evidence type="ECO:0000256" key="5">
    <source>
        <dbReference type="ARBA" id="ARBA00022490"/>
    </source>
</evidence>
<dbReference type="Gene3D" id="1.20.5.420">
    <property type="entry name" value="Immunoglobulin FC, subunit C"/>
    <property type="match status" value="1"/>
</dbReference>
<feature type="compositionally biased region" description="Pro residues" evidence="9">
    <location>
        <begin position="336"/>
        <end position="349"/>
    </location>
</feature>
<proteinExistence type="inferred from homology"/>
<dbReference type="Pfam" id="PF04652">
    <property type="entry name" value="Vta1"/>
    <property type="match status" value="1"/>
</dbReference>
<dbReference type="EMBL" id="ML977317">
    <property type="protein sequence ID" value="KAF2118383.1"/>
    <property type="molecule type" value="Genomic_DNA"/>
</dbReference>
<evidence type="ECO:0000259" key="11">
    <source>
        <dbReference type="Pfam" id="PF18097"/>
    </source>
</evidence>
<feature type="domain" description="Vta1 C-terminal" evidence="11">
    <location>
        <begin position="422"/>
        <end position="457"/>
    </location>
</feature>
<evidence type="ECO:0000259" key="10">
    <source>
        <dbReference type="Pfam" id="PF04652"/>
    </source>
</evidence>
<accession>A0A6A5ZHM6</accession>
<feature type="compositionally biased region" description="Low complexity" evidence="9">
    <location>
        <begin position="217"/>
        <end position="226"/>
    </location>
</feature>
<keyword evidence="7" id="KW-0653">Protein transport</keyword>
<keyword evidence="6" id="KW-0967">Endosome</keyword>
<keyword evidence="13" id="KW-1185">Reference proteome</keyword>
<feature type="region of interest" description="Disordered" evidence="9">
    <location>
        <begin position="158"/>
        <end position="422"/>
    </location>
</feature>
<feature type="compositionally biased region" description="Low complexity" evidence="9">
    <location>
        <begin position="350"/>
        <end position="360"/>
    </location>
</feature>
<sequence>MATNTPAKLRGAEIAQFAYRAGQLEQYKPIITYWLRFYMTQKIIAKGLHNADEECNAYTVDLMDKLEHTKAEHSTEDALLDEVAAYAYCEQFALETFARGDNAIRSNKVTAQTVDTFRAAATFFEMLTIWKNPLETEIASKLKFAKFHAVRIAKALKAGEDPNASNPVQENPPEPMSPALDPADPEVQRITGGAVQPPAGNPYQSYVESAPNTEAQPSPTFSVSRVSPPPPQLPSAPTGYSHAASPPVFPSHRDVSPISQPDTSRHGSVASVGGGYFPRVNQPPPTFTSETAAPGLPTAPSIEDEPMTAPFESPPPQIPQAPQAPSPQAFYQNQASPPPIQPPHQPPPSQQLFQHQQPGFASPPPPQQPQFQHNPVPPQQQQPWIPPTFHNQPPPQQYSQPAPPPPPAQQALSQGPFKTDEEAVIAAEKHAKWAISALHFEDINTAVKELRIALQSLGAL</sequence>
<keyword evidence="4" id="KW-0813">Transport</keyword>
<evidence type="ECO:0000256" key="9">
    <source>
        <dbReference type="SAM" id="MobiDB-lite"/>
    </source>
</evidence>
<dbReference type="AlphaFoldDB" id="A0A6A5ZHM6"/>
<dbReference type="Proteomes" id="UP000799770">
    <property type="component" value="Unassembled WGS sequence"/>
</dbReference>